<name>A0A0L8HX24_OCTBM</name>
<organism evidence="1">
    <name type="scientific">Octopus bimaculoides</name>
    <name type="common">California two-spotted octopus</name>
    <dbReference type="NCBI Taxonomy" id="37653"/>
    <lineage>
        <taxon>Eukaryota</taxon>
        <taxon>Metazoa</taxon>
        <taxon>Spiralia</taxon>
        <taxon>Lophotrochozoa</taxon>
        <taxon>Mollusca</taxon>
        <taxon>Cephalopoda</taxon>
        <taxon>Coleoidea</taxon>
        <taxon>Octopodiformes</taxon>
        <taxon>Octopoda</taxon>
        <taxon>Incirrata</taxon>
        <taxon>Octopodidae</taxon>
        <taxon>Octopus</taxon>
    </lineage>
</organism>
<evidence type="ECO:0000313" key="1">
    <source>
        <dbReference type="EMBL" id="KOF93729.1"/>
    </source>
</evidence>
<dbReference type="OrthoDB" id="10284333at2759"/>
<dbReference type="EMBL" id="KQ417097">
    <property type="protein sequence ID" value="KOF93729.1"/>
    <property type="molecule type" value="Genomic_DNA"/>
</dbReference>
<dbReference type="KEGG" id="obi:106868093"/>
<accession>A0A0L8HX24</accession>
<dbReference type="AlphaFoldDB" id="A0A0L8HX24"/>
<sequence>MPGRLRKFFDRMACFFEPLKRCKHDIKLDDEDEGIESAHVCCMIHGPKIETYNPKVIYCAPQNTLCLQGKPNSIFHDKYDSCESFVQSIRWLNIKSFEDSDNISETDLFEIISPDKWKPENDMRFRYGHQITLMDPIMSLMRSVREMLRRR</sequence>
<proteinExistence type="predicted"/>
<reference evidence="1" key="1">
    <citation type="submission" date="2015-07" db="EMBL/GenBank/DDBJ databases">
        <title>MeaNS - Measles Nucleotide Surveillance Program.</title>
        <authorList>
            <person name="Tran T."/>
            <person name="Druce J."/>
        </authorList>
    </citation>
    <scope>NUCLEOTIDE SEQUENCE</scope>
    <source>
        <strain evidence="1">UCB-OBI-ISO-001</strain>
        <tissue evidence="1">Gonad</tissue>
    </source>
</reference>
<protein>
    <submittedName>
        <fullName evidence="1">Uncharacterized protein</fullName>
    </submittedName>
</protein>
<gene>
    <name evidence="1" type="ORF">OCBIM_22003632mg</name>
</gene>